<dbReference type="Proteomes" id="UP000015354">
    <property type="component" value="Unassembled WGS sequence"/>
</dbReference>
<gene>
    <name evidence="2" type="ORF">STCU_05330</name>
</gene>
<feature type="region of interest" description="Disordered" evidence="1">
    <location>
        <begin position="434"/>
        <end position="455"/>
    </location>
</feature>
<organism evidence="2 3">
    <name type="scientific">Strigomonas culicis</name>
    <dbReference type="NCBI Taxonomy" id="28005"/>
    <lineage>
        <taxon>Eukaryota</taxon>
        <taxon>Discoba</taxon>
        <taxon>Euglenozoa</taxon>
        <taxon>Kinetoplastea</taxon>
        <taxon>Metakinetoplastina</taxon>
        <taxon>Trypanosomatida</taxon>
        <taxon>Trypanosomatidae</taxon>
        <taxon>Strigomonadinae</taxon>
        <taxon>Strigomonas</taxon>
    </lineage>
</organism>
<dbReference type="EMBL" id="ATMH01005330">
    <property type="protein sequence ID" value="EPY28042.1"/>
    <property type="molecule type" value="Genomic_DNA"/>
</dbReference>
<accession>S9UB77</accession>
<dbReference type="AlphaFoldDB" id="S9UB77"/>
<evidence type="ECO:0000313" key="3">
    <source>
        <dbReference type="Proteomes" id="UP000015354"/>
    </source>
</evidence>
<protein>
    <submittedName>
        <fullName evidence="2">Uncharacterized protein</fullName>
    </submittedName>
</protein>
<name>S9UB77_9TRYP</name>
<dbReference type="OrthoDB" id="245712at2759"/>
<evidence type="ECO:0000313" key="2">
    <source>
        <dbReference type="EMBL" id="EPY28042.1"/>
    </source>
</evidence>
<reference evidence="2 3" key="1">
    <citation type="journal article" date="2013" name="PLoS ONE">
        <title>Predicting the Proteins of Angomonas deanei, Strigomonas culicis and Their Respective Endosymbionts Reveals New Aspects of the Trypanosomatidae Family.</title>
        <authorList>
            <person name="Motta M.C."/>
            <person name="Martins A.C."/>
            <person name="de Souza S.S."/>
            <person name="Catta-Preta C.M."/>
            <person name="Silva R."/>
            <person name="Klein C.C."/>
            <person name="de Almeida L.G."/>
            <person name="de Lima Cunha O."/>
            <person name="Ciapina L.P."/>
            <person name="Brocchi M."/>
            <person name="Colabardini A.C."/>
            <person name="de Araujo Lima B."/>
            <person name="Machado C.R."/>
            <person name="de Almeida Soares C.M."/>
            <person name="Probst C.M."/>
            <person name="de Menezes C.B."/>
            <person name="Thompson C.E."/>
            <person name="Bartholomeu D.C."/>
            <person name="Gradia D.F."/>
            <person name="Pavoni D.P."/>
            <person name="Grisard E.C."/>
            <person name="Fantinatti-Garboggini F."/>
            <person name="Marchini F.K."/>
            <person name="Rodrigues-Luiz G.F."/>
            <person name="Wagner G."/>
            <person name="Goldman G.H."/>
            <person name="Fietto J.L."/>
            <person name="Elias M.C."/>
            <person name="Goldman M.H."/>
            <person name="Sagot M.F."/>
            <person name="Pereira M."/>
            <person name="Stoco P.H."/>
            <person name="de Mendonca-Neto R.P."/>
            <person name="Teixeira S.M."/>
            <person name="Maciel T.E."/>
            <person name="de Oliveira Mendes T.A."/>
            <person name="Urmenyi T.P."/>
            <person name="de Souza W."/>
            <person name="Schenkman S."/>
            <person name="de Vasconcelos A.T."/>
        </authorList>
    </citation>
    <scope>NUCLEOTIDE SEQUENCE [LARGE SCALE GENOMIC DNA]</scope>
</reference>
<keyword evidence="3" id="KW-1185">Reference proteome</keyword>
<proteinExistence type="predicted"/>
<sequence length="635" mass="68774">MAVKDAWDAIGVPADQYWSHKSSAPPAATPWSSYVQQAAKAVQARHLLVPDPRSLLPTFYPTRLEAIASRGYATNRGALVVGLDKPHGNSSKVFNVLSRDTAAVDGVHAERGSLPTVAAFVAGIAHPFERNLYVMIDEDAPVDPFFDIDFSYAVSSGADGGDEALPFPSLKERVVVPPAEIEEALAEVLLLLAQELQDGLQQPVERCLVLTSSAQVGRGAAPDGRAPLVELKVSFHVHFRLRGNAVLHSIKDLQQLVGRVRARLAGERPAPAGPPRAALLFERLVDSGVYSRWRAFRLPYNVKSPISPSYTFADAATDDLLCDQLAATGIALPDPAVGAVAPTLVAHIELSHDAAVRQRQTALLQKLFFHFRFLLPVVPGVTRLTSETLIQFLAAHPFSTPLPQDAAARAVAVMDMASVQRDDAPSCPLRRIRAGDDGAQTHPPETSSGPFSVPVPPRPTSVRVPVYDMHVKGLLAEVFACLSPAYAAPAPGPRTFANFDSMPGASGGSSGIRPEHLYVQYEEGIRAYYVIQKQNKYCLRQHRCHKSTYAQLYLTYGSIKVRCFSNDCCDRCLAVPWEEGARPAEGAHVAGYPQYARLTAIRDVLFPPLSPEELVRRYGAAALTEGPVPAEVCKE</sequence>
<comment type="caution">
    <text evidence="2">The sequence shown here is derived from an EMBL/GenBank/DDBJ whole genome shotgun (WGS) entry which is preliminary data.</text>
</comment>
<evidence type="ECO:0000256" key="1">
    <source>
        <dbReference type="SAM" id="MobiDB-lite"/>
    </source>
</evidence>